<dbReference type="GO" id="GO:0043709">
    <property type="term" value="P:cell adhesion involved in single-species biofilm formation"/>
    <property type="evidence" value="ECO:0007669"/>
    <property type="project" value="TreeGrafter"/>
</dbReference>
<dbReference type="GO" id="GO:1902201">
    <property type="term" value="P:negative regulation of bacterial-type flagellum-dependent cell motility"/>
    <property type="evidence" value="ECO:0007669"/>
    <property type="project" value="TreeGrafter"/>
</dbReference>
<dbReference type="Gene3D" id="3.30.70.270">
    <property type="match status" value="1"/>
</dbReference>
<evidence type="ECO:0000256" key="4">
    <source>
        <dbReference type="SAM" id="Phobius"/>
    </source>
</evidence>
<dbReference type="FunFam" id="3.30.70.270:FF:000001">
    <property type="entry name" value="Diguanylate cyclase domain protein"/>
    <property type="match status" value="1"/>
</dbReference>
<keyword evidence="4" id="KW-0472">Membrane</keyword>
<reference evidence="6 7" key="1">
    <citation type="submission" date="2016-10" db="EMBL/GenBank/DDBJ databases">
        <authorList>
            <person name="de Groot N.N."/>
        </authorList>
    </citation>
    <scope>NUCLEOTIDE SEQUENCE [LARGE SCALE GENOMIC DNA]</scope>
    <source>
        <strain evidence="7">L7-484,KACC 16230,DSM 25025</strain>
    </source>
</reference>
<dbReference type="GO" id="GO:0052621">
    <property type="term" value="F:diguanylate cyclase activity"/>
    <property type="evidence" value="ECO:0007669"/>
    <property type="project" value="UniProtKB-EC"/>
</dbReference>
<dbReference type="STRING" id="1166073.SAMN05192530_102129"/>
<feature type="coiled-coil region" evidence="3">
    <location>
        <begin position="376"/>
        <end position="410"/>
    </location>
</feature>
<organism evidence="6 7">
    <name type="scientific">Aureimonas jatrophae</name>
    <dbReference type="NCBI Taxonomy" id="1166073"/>
    <lineage>
        <taxon>Bacteria</taxon>
        <taxon>Pseudomonadati</taxon>
        <taxon>Pseudomonadota</taxon>
        <taxon>Alphaproteobacteria</taxon>
        <taxon>Hyphomicrobiales</taxon>
        <taxon>Aurantimonadaceae</taxon>
        <taxon>Aureimonas</taxon>
    </lineage>
</organism>
<evidence type="ECO:0000259" key="5">
    <source>
        <dbReference type="PROSITE" id="PS50887"/>
    </source>
</evidence>
<dbReference type="OrthoDB" id="9812260at2"/>
<dbReference type="InterPro" id="IPR043128">
    <property type="entry name" value="Rev_trsase/Diguanyl_cyclase"/>
</dbReference>
<dbReference type="SMART" id="SM00267">
    <property type="entry name" value="GGDEF"/>
    <property type="match status" value="1"/>
</dbReference>
<evidence type="ECO:0000313" key="6">
    <source>
        <dbReference type="EMBL" id="SDN83940.1"/>
    </source>
</evidence>
<dbReference type="EMBL" id="FNIT01000002">
    <property type="protein sequence ID" value="SDN83940.1"/>
    <property type="molecule type" value="Genomic_DNA"/>
</dbReference>
<gene>
    <name evidence="6" type="ORF">SAMN05192530_102129</name>
</gene>
<keyword evidence="4" id="KW-0812">Transmembrane</keyword>
<evidence type="ECO:0000256" key="2">
    <source>
        <dbReference type="ARBA" id="ARBA00034247"/>
    </source>
</evidence>
<dbReference type="AlphaFoldDB" id="A0A1H0ENL4"/>
<name>A0A1H0ENL4_9HYPH</name>
<dbReference type="Pfam" id="PF00990">
    <property type="entry name" value="GGDEF"/>
    <property type="match status" value="1"/>
</dbReference>
<dbReference type="SUPFAM" id="SSF55073">
    <property type="entry name" value="Nucleotide cyclase"/>
    <property type="match status" value="1"/>
</dbReference>
<evidence type="ECO:0000256" key="3">
    <source>
        <dbReference type="SAM" id="Coils"/>
    </source>
</evidence>
<dbReference type="CDD" id="cd01949">
    <property type="entry name" value="GGDEF"/>
    <property type="match status" value="1"/>
</dbReference>
<dbReference type="InterPro" id="IPR000160">
    <property type="entry name" value="GGDEF_dom"/>
</dbReference>
<accession>A0A1H0ENL4</accession>
<dbReference type="InterPro" id="IPR050469">
    <property type="entry name" value="Diguanylate_Cyclase"/>
</dbReference>
<evidence type="ECO:0000256" key="1">
    <source>
        <dbReference type="ARBA" id="ARBA00012528"/>
    </source>
</evidence>
<dbReference type="NCBIfam" id="TIGR00254">
    <property type="entry name" value="GGDEF"/>
    <property type="match status" value="1"/>
</dbReference>
<keyword evidence="4" id="KW-1133">Transmembrane helix</keyword>
<comment type="catalytic activity">
    <reaction evidence="2">
        <text>2 GTP = 3',3'-c-di-GMP + 2 diphosphate</text>
        <dbReference type="Rhea" id="RHEA:24898"/>
        <dbReference type="ChEBI" id="CHEBI:33019"/>
        <dbReference type="ChEBI" id="CHEBI:37565"/>
        <dbReference type="ChEBI" id="CHEBI:58805"/>
        <dbReference type="EC" id="2.7.7.65"/>
    </reaction>
</comment>
<dbReference type="EC" id="2.7.7.65" evidence="1"/>
<proteinExistence type="predicted"/>
<dbReference type="PANTHER" id="PTHR45138:SF9">
    <property type="entry name" value="DIGUANYLATE CYCLASE DGCM-RELATED"/>
    <property type="match status" value="1"/>
</dbReference>
<dbReference type="Proteomes" id="UP000198793">
    <property type="component" value="Unassembled WGS sequence"/>
</dbReference>
<keyword evidence="7" id="KW-1185">Reference proteome</keyword>
<feature type="transmembrane region" description="Helical" evidence="4">
    <location>
        <begin position="313"/>
        <end position="338"/>
    </location>
</feature>
<dbReference type="PANTHER" id="PTHR45138">
    <property type="entry name" value="REGULATORY COMPONENTS OF SENSORY TRANSDUCTION SYSTEM"/>
    <property type="match status" value="1"/>
</dbReference>
<dbReference type="RefSeq" id="WP_090669991.1">
    <property type="nucleotide sequence ID" value="NZ_FNIT01000002.1"/>
</dbReference>
<dbReference type="GO" id="GO:0005886">
    <property type="term" value="C:plasma membrane"/>
    <property type="evidence" value="ECO:0007669"/>
    <property type="project" value="TreeGrafter"/>
</dbReference>
<sequence>MRRPNALLLFRMGAAILVVAMLVLSGTALIAAWRQSRVADDSLHRLRDFAVAFNAFTALAAERAPSEAALAGGGVSDPSYQRMLLARGRSDWAVERLRDAVGETFPFNFEFLLAKLASDRARIDLLIRQPPDKRILGEQLSVIRELIAVGETAEPAVARLARRVVRADPQIAGDVNLVRLLASLEQAAQRLPSEVLPTLAKREVLRPDLLAAAQRTQQRILALWDLGSTQLVLDRGEEVMNRQLNLIRGEYFGRGFPYLTRLIERQALRPNATLSADDVRAVYEPTIGPVTTLRDLFLRKMVDDATEHQSHAFWIMAATLALSALVVATLVGLTAFAYRQVFRPLLTFRAQILAIRERDPTRFEPYTGDVPQLVDLSRALETLRRRDNERELLERERMALSERLACLASTDELTGLLNRRGFYEALSARLAGADRAFVLVDIDHFKQVNDRHGHAAGDHVLRSVGRVLREAAGPDQVAARYGGEEFALVLTGDAARDVLARMETLRAAFEALSVSIPGQAAALRLTASFGVALALDSGDTWDELARSADQALYEAKRAGRNRVRATNRILARNTRAVADHGQPGTALAVEQHA</sequence>
<dbReference type="InterPro" id="IPR029787">
    <property type="entry name" value="Nucleotide_cyclase"/>
</dbReference>
<protein>
    <recommendedName>
        <fullName evidence="1">diguanylate cyclase</fullName>
        <ecNumber evidence="1">2.7.7.65</ecNumber>
    </recommendedName>
</protein>
<dbReference type="PROSITE" id="PS50887">
    <property type="entry name" value="GGDEF"/>
    <property type="match status" value="1"/>
</dbReference>
<evidence type="ECO:0000313" key="7">
    <source>
        <dbReference type="Proteomes" id="UP000198793"/>
    </source>
</evidence>
<feature type="domain" description="GGDEF" evidence="5">
    <location>
        <begin position="433"/>
        <end position="568"/>
    </location>
</feature>
<keyword evidence="3" id="KW-0175">Coiled coil</keyword>